<accession>A0ACC1N6M8</accession>
<name>A0ACC1N6M8_9APHY</name>
<evidence type="ECO:0000313" key="2">
    <source>
        <dbReference type="Proteomes" id="UP001144978"/>
    </source>
</evidence>
<dbReference type="Proteomes" id="UP001144978">
    <property type="component" value="Unassembled WGS sequence"/>
</dbReference>
<comment type="caution">
    <text evidence="1">The sequence shown here is derived from an EMBL/GenBank/DDBJ whole genome shotgun (WGS) entry which is preliminary data.</text>
</comment>
<organism evidence="1 2">
    <name type="scientific">Trametes sanguinea</name>
    <dbReference type="NCBI Taxonomy" id="158606"/>
    <lineage>
        <taxon>Eukaryota</taxon>
        <taxon>Fungi</taxon>
        <taxon>Dikarya</taxon>
        <taxon>Basidiomycota</taxon>
        <taxon>Agaricomycotina</taxon>
        <taxon>Agaricomycetes</taxon>
        <taxon>Polyporales</taxon>
        <taxon>Polyporaceae</taxon>
        <taxon>Trametes</taxon>
    </lineage>
</organism>
<reference evidence="1" key="1">
    <citation type="submission" date="2022-08" db="EMBL/GenBank/DDBJ databases">
        <title>Genome Sequence of Pycnoporus sanguineus.</title>
        <authorList>
            <person name="Buettner E."/>
        </authorList>
    </citation>
    <scope>NUCLEOTIDE SEQUENCE</scope>
    <source>
        <strain evidence="1">CG-C14</strain>
    </source>
</reference>
<dbReference type="EMBL" id="JANSHE010004762">
    <property type="protein sequence ID" value="KAJ2974945.1"/>
    <property type="molecule type" value="Genomic_DNA"/>
</dbReference>
<evidence type="ECO:0000313" key="1">
    <source>
        <dbReference type="EMBL" id="KAJ2974945.1"/>
    </source>
</evidence>
<sequence length="298" mass="32533">MTSSQAAANAHPRSATGHVLLPAFNSHEDAVLLPLVTSRSLVSWTFGRGTVIWRIWPAVLLHTVFAAVVVTISLKTDIDLGTPNVLLTVLAVTHPLPGVVIGFVISYRASSGYDRYWQGRSAWSDLARTSRTFSRLIWIHIPLRLSPASTERSNELDVNVARRVMAEKRAALGLIEGFVVSVKHHLRGETGIYYEDLYPLIKPLHNHAHHQRNDGDAPLSPDATQAAVTPSSESPRDLHPEDPPKHLLAETPISTSSNLGAPLNPQVTAPASHHQSTHNLVIPPINAYGTYALCFLVL</sequence>
<gene>
    <name evidence="1" type="ORF">NUW54_g11810</name>
</gene>
<keyword evidence="2" id="KW-1185">Reference proteome</keyword>
<protein>
    <submittedName>
        <fullName evidence="1">Uncharacterized protein</fullName>
    </submittedName>
</protein>
<proteinExistence type="predicted"/>